<reference evidence="3" key="1">
    <citation type="submission" date="2016-11" db="EMBL/GenBank/DDBJ databases">
        <authorList>
            <person name="Shukria A."/>
            <person name="Stevens D.C."/>
        </authorList>
    </citation>
    <scope>NUCLEOTIDE SEQUENCE [LARGE SCALE GENOMIC DNA]</scope>
    <source>
        <strain evidence="3">Cbfe23</strain>
    </source>
</reference>
<organism evidence="2 3">
    <name type="scientific">Cystobacter ferrugineus</name>
    <dbReference type="NCBI Taxonomy" id="83449"/>
    <lineage>
        <taxon>Bacteria</taxon>
        <taxon>Pseudomonadati</taxon>
        <taxon>Myxococcota</taxon>
        <taxon>Myxococcia</taxon>
        <taxon>Myxococcales</taxon>
        <taxon>Cystobacterineae</taxon>
        <taxon>Archangiaceae</taxon>
        <taxon>Cystobacter</taxon>
    </lineage>
</organism>
<sequence>MADEKHWTRDRLGSFYLGARHDDLGPGLGRLYEAWQEGTGAPVLLLQPDTNVDWQPEGPLRVQLTFDPRWSTVAVKVEEAPAPPDLSDVANILVLTTAAVTRVEDDPQVRTHVASKPRPHAMPSAPPPAAREPRFERGLALAALFVLSLGLGVWLCLEHGSINPGHVSSAMETSGMPSPDATNMGSSTLPDETAIAYPMPSKPFRNQSTAPCYPQFDEVEINGGCWFEVARRPPCLKDVQAEYKGKCYLPISKDRDRGGKPAQSIEP</sequence>
<protein>
    <submittedName>
        <fullName evidence="2">Uncharacterized protein</fullName>
    </submittedName>
</protein>
<evidence type="ECO:0000313" key="3">
    <source>
        <dbReference type="Proteomes" id="UP000182229"/>
    </source>
</evidence>
<reference evidence="2 3" key="2">
    <citation type="submission" date="2016-12" db="EMBL/GenBank/DDBJ databases">
        <title>Draft Genome Sequence of Cystobacter ferrugineus Strain Cbfe23.</title>
        <authorList>
            <person name="Akbar S."/>
            <person name="Dowd S.E."/>
            <person name="Stevens D.C."/>
        </authorList>
    </citation>
    <scope>NUCLEOTIDE SEQUENCE [LARGE SCALE GENOMIC DNA]</scope>
    <source>
        <strain evidence="2 3">Cbfe23</strain>
    </source>
</reference>
<dbReference type="Proteomes" id="UP000182229">
    <property type="component" value="Unassembled WGS sequence"/>
</dbReference>
<keyword evidence="3" id="KW-1185">Reference proteome</keyword>
<dbReference type="RefSeq" id="WP_071900833.1">
    <property type="nucleotide sequence ID" value="NZ_MPIN01000006.1"/>
</dbReference>
<proteinExistence type="predicted"/>
<accession>A0A1L9B7U0</accession>
<dbReference type="EMBL" id="MPIN01000006">
    <property type="protein sequence ID" value="OJH38327.1"/>
    <property type="molecule type" value="Genomic_DNA"/>
</dbReference>
<evidence type="ECO:0000313" key="2">
    <source>
        <dbReference type="EMBL" id="OJH38327.1"/>
    </source>
</evidence>
<comment type="caution">
    <text evidence="2">The sequence shown here is derived from an EMBL/GenBank/DDBJ whole genome shotgun (WGS) entry which is preliminary data.</text>
</comment>
<evidence type="ECO:0000256" key="1">
    <source>
        <dbReference type="SAM" id="MobiDB-lite"/>
    </source>
</evidence>
<dbReference type="AlphaFoldDB" id="A0A1L9B7U0"/>
<feature type="region of interest" description="Disordered" evidence="1">
    <location>
        <begin position="107"/>
        <end position="131"/>
    </location>
</feature>
<gene>
    <name evidence="2" type="ORF">BON30_24640</name>
</gene>
<name>A0A1L9B7U0_9BACT</name>
<dbReference type="OrthoDB" id="5523526at2"/>
<dbReference type="STRING" id="83449.BON30_24640"/>